<dbReference type="EMBL" id="LKST01000001">
    <property type="protein sequence ID" value="KQB85043.1"/>
    <property type="molecule type" value="Genomic_DNA"/>
</dbReference>
<keyword evidence="3" id="KW-1185">Reference proteome</keyword>
<gene>
    <name evidence="2" type="ORF">Cocul_00178</name>
</gene>
<name>A0A0Q0Z678_9CORY</name>
<keyword evidence="1" id="KW-0472">Membrane</keyword>
<feature type="transmembrane region" description="Helical" evidence="1">
    <location>
        <begin position="12"/>
        <end position="31"/>
    </location>
</feature>
<dbReference type="RefSeq" id="WP_150114286.1">
    <property type="nucleotide sequence ID" value="NZ_LKST01000001.1"/>
</dbReference>
<evidence type="ECO:0000313" key="3">
    <source>
        <dbReference type="Proteomes" id="UP000050517"/>
    </source>
</evidence>
<dbReference type="AlphaFoldDB" id="A0A0Q0Z678"/>
<reference evidence="2 3" key="1">
    <citation type="submission" date="2015-10" db="EMBL/GenBank/DDBJ databases">
        <title>Corynebacteirum lowii and Corynebacterium oculi species nova, derived from human clinical disease and and emended description of Corynebacterium mastiditis.</title>
        <authorList>
            <person name="Bernard K."/>
            <person name="Pacheco A.L."/>
            <person name="Mcdougall C."/>
            <person name="Burtx T."/>
            <person name="Weibe D."/>
            <person name="Tyler S."/>
            <person name="Olson A.B."/>
            <person name="Cnockaert M."/>
            <person name="Eguchi H."/>
            <person name="Kuwahara T."/>
            <person name="Nakayama-Imaohji H."/>
            <person name="Boudewijins M."/>
            <person name="Van Hoecke F."/>
            <person name="Bernier A.-M."/>
            <person name="Vandamme P."/>
        </authorList>
    </citation>
    <scope>NUCLEOTIDE SEQUENCE [LARGE SCALE GENOMIC DNA]</scope>
    <source>
        <strain evidence="2 3">NML 130210</strain>
    </source>
</reference>
<accession>A0A0Q0Z678</accession>
<feature type="transmembrane region" description="Helical" evidence="1">
    <location>
        <begin position="76"/>
        <end position="93"/>
    </location>
</feature>
<comment type="caution">
    <text evidence="2">The sequence shown here is derived from an EMBL/GenBank/DDBJ whole genome shotgun (WGS) entry which is preliminary data.</text>
</comment>
<evidence type="ECO:0000256" key="1">
    <source>
        <dbReference type="SAM" id="Phobius"/>
    </source>
</evidence>
<keyword evidence="1" id="KW-0812">Transmembrane</keyword>
<dbReference type="OrthoDB" id="4411771at2"/>
<feature type="transmembrane region" description="Helical" evidence="1">
    <location>
        <begin position="37"/>
        <end position="55"/>
    </location>
</feature>
<evidence type="ECO:0000313" key="2">
    <source>
        <dbReference type="EMBL" id="KQB85043.1"/>
    </source>
</evidence>
<protein>
    <submittedName>
        <fullName evidence="2">Uncharacterized protein</fullName>
    </submittedName>
</protein>
<organism evidence="2 3">
    <name type="scientific">Corynebacterium oculi</name>
    <dbReference type="NCBI Taxonomy" id="1544416"/>
    <lineage>
        <taxon>Bacteria</taxon>
        <taxon>Bacillati</taxon>
        <taxon>Actinomycetota</taxon>
        <taxon>Actinomycetes</taxon>
        <taxon>Mycobacteriales</taxon>
        <taxon>Corynebacteriaceae</taxon>
        <taxon>Corynebacterium</taxon>
    </lineage>
</organism>
<feature type="transmembrane region" description="Helical" evidence="1">
    <location>
        <begin position="99"/>
        <end position="118"/>
    </location>
</feature>
<dbReference type="PATRIC" id="fig|1544416.3.peg.181"/>
<sequence length="235" mass="25847">MTLTRAFDRLSLSWPLSLLFGAGMGLAFFLSTIDLPLWGFAVLLLSLMPVITIVHRSPLNSAENWDHRDTYSNKTTWLYLIPTLTWIFVVPLFSGSLTAGTIIGVIAFVFCTLLARYSHRLAGATGRKHAQEVLAKDFTVTEEQIDMAREHLEFLSTLHALGAVEGIRVRTRLVAYALNTNATMTLREAREPQATGLIYTSAVDAGSDEGKIFLALTPEGVHALSRATQATPQRA</sequence>
<proteinExistence type="predicted"/>
<dbReference type="Proteomes" id="UP000050517">
    <property type="component" value="Unassembled WGS sequence"/>
</dbReference>
<keyword evidence="1" id="KW-1133">Transmembrane helix</keyword>